<proteinExistence type="predicted"/>
<gene>
    <name evidence="1" type="ordered locus">MTR_2g094190</name>
</gene>
<dbReference type="AlphaFoldDB" id="G7IRR7"/>
<reference evidence="2" key="3">
    <citation type="submission" date="2015-04" db="UniProtKB">
        <authorList>
            <consortium name="EnsemblPlants"/>
        </authorList>
    </citation>
    <scope>IDENTIFICATION</scope>
    <source>
        <strain evidence="2">cv. Jemalong A17</strain>
    </source>
</reference>
<reference evidence="1 3" key="1">
    <citation type="journal article" date="2011" name="Nature">
        <title>The Medicago genome provides insight into the evolution of rhizobial symbioses.</title>
        <authorList>
            <person name="Young N.D."/>
            <person name="Debelle F."/>
            <person name="Oldroyd G.E."/>
            <person name="Geurts R."/>
            <person name="Cannon S.B."/>
            <person name="Udvardi M.K."/>
            <person name="Benedito V.A."/>
            <person name="Mayer K.F."/>
            <person name="Gouzy J."/>
            <person name="Schoof H."/>
            <person name="Van de Peer Y."/>
            <person name="Proost S."/>
            <person name="Cook D.R."/>
            <person name="Meyers B.C."/>
            <person name="Spannagl M."/>
            <person name="Cheung F."/>
            <person name="De Mita S."/>
            <person name="Krishnakumar V."/>
            <person name="Gundlach H."/>
            <person name="Zhou S."/>
            <person name="Mudge J."/>
            <person name="Bharti A.K."/>
            <person name="Murray J.D."/>
            <person name="Naoumkina M.A."/>
            <person name="Rosen B."/>
            <person name="Silverstein K.A."/>
            <person name="Tang H."/>
            <person name="Rombauts S."/>
            <person name="Zhao P.X."/>
            <person name="Zhou P."/>
            <person name="Barbe V."/>
            <person name="Bardou P."/>
            <person name="Bechner M."/>
            <person name="Bellec A."/>
            <person name="Berger A."/>
            <person name="Berges H."/>
            <person name="Bidwell S."/>
            <person name="Bisseling T."/>
            <person name="Choisne N."/>
            <person name="Couloux A."/>
            <person name="Denny R."/>
            <person name="Deshpande S."/>
            <person name="Dai X."/>
            <person name="Doyle J.J."/>
            <person name="Dudez A.M."/>
            <person name="Farmer A.D."/>
            <person name="Fouteau S."/>
            <person name="Franken C."/>
            <person name="Gibelin C."/>
            <person name="Gish J."/>
            <person name="Goldstein S."/>
            <person name="Gonzalez A.J."/>
            <person name="Green P.J."/>
            <person name="Hallab A."/>
            <person name="Hartog M."/>
            <person name="Hua A."/>
            <person name="Humphray S.J."/>
            <person name="Jeong D.H."/>
            <person name="Jing Y."/>
            <person name="Jocker A."/>
            <person name="Kenton S.M."/>
            <person name="Kim D.J."/>
            <person name="Klee K."/>
            <person name="Lai H."/>
            <person name="Lang C."/>
            <person name="Lin S."/>
            <person name="Macmil S.L."/>
            <person name="Magdelenat G."/>
            <person name="Matthews L."/>
            <person name="McCorrison J."/>
            <person name="Monaghan E.L."/>
            <person name="Mun J.H."/>
            <person name="Najar F.Z."/>
            <person name="Nicholson C."/>
            <person name="Noirot C."/>
            <person name="O'Bleness M."/>
            <person name="Paule C.R."/>
            <person name="Poulain J."/>
            <person name="Prion F."/>
            <person name="Qin B."/>
            <person name="Qu C."/>
            <person name="Retzel E.F."/>
            <person name="Riddle C."/>
            <person name="Sallet E."/>
            <person name="Samain S."/>
            <person name="Samson N."/>
            <person name="Sanders I."/>
            <person name="Saurat O."/>
            <person name="Scarpelli C."/>
            <person name="Schiex T."/>
            <person name="Segurens B."/>
            <person name="Severin A.J."/>
            <person name="Sherrier D.J."/>
            <person name="Shi R."/>
            <person name="Sims S."/>
            <person name="Singer S.R."/>
            <person name="Sinharoy S."/>
            <person name="Sterck L."/>
            <person name="Viollet A."/>
            <person name="Wang B.B."/>
            <person name="Wang K."/>
            <person name="Wang M."/>
            <person name="Wang X."/>
            <person name="Warfsmann J."/>
            <person name="Weissenbach J."/>
            <person name="White D.D."/>
            <person name="White J.D."/>
            <person name="Wiley G.B."/>
            <person name="Wincker P."/>
            <person name="Xing Y."/>
            <person name="Yang L."/>
            <person name="Yao Z."/>
            <person name="Ying F."/>
            <person name="Zhai J."/>
            <person name="Zhou L."/>
            <person name="Zuber A."/>
            <person name="Denarie J."/>
            <person name="Dixon R.A."/>
            <person name="May G.D."/>
            <person name="Schwartz D.C."/>
            <person name="Rogers J."/>
            <person name="Quetier F."/>
            <person name="Town C.D."/>
            <person name="Roe B.A."/>
        </authorList>
    </citation>
    <scope>NUCLEOTIDE SEQUENCE [LARGE SCALE GENOMIC DNA]</scope>
    <source>
        <strain evidence="1">A17</strain>
        <strain evidence="2 3">cv. Jemalong A17</strain>
    </source>
</reference>
<evidence type="ECO:0000313" key="3">
    <source>
        <dbReference type="Proteomes" id="UP000002051"/>
    </source>
</evidence>
<evidence type="ECO:0000313" key="1">
    <source>
        <dbReference type="EMBL" id="AES67483.1"/>
    </source>
</evidence>
<name>G7IRR7_MEDTR</name>
<evidence type="ECO:0000313" key="2">
    <source>
        <dbReference type="EnsemblPlants" id="AES67483"/>
    </source>
</evidence>
<dbReference type="HOGENOM" id="CLU_3090228_0_0_1"/>
<dbReference type="EMBL" id="CM001218">
    <property type="protein sequence ID" value="AES67483.1"/>
    <property type="molecule type" value="Genomic_DNA"/>
</dbReference>
<protein>
    <submittedName>
        <fullName evidence="1 2">Uncharacterized protein</fullName>
    </submittedName>
</protein>
<dbReference type="EnsemblPlants" id="AES67483">
    <property type="protein sequence ID" value="AES67483"/>
    <property type="gene ID" value="MTR_2g094190"/>
</dbReference>
<keyword evidence="3" id="KW-1185">Reference proteome</keyword>
<reference evidence="1 3" key="2">
    <citation type="journal article" date="2014" name="BMC Genomics">
        <title>An improved genome release (version Mt4.0) for the model legume Medicago truncatula.</title>
        <authorList>
            <person name="Tang H."/>
            <person name="Krishnakumar V."/>
            <person name="Bidwell S."/>
            <person name="Rosen B."/>
            <person name="Chan A."/>
            <person name="Zhou S."/>
            <person name="Gentzbittel L."/>
            <person name="Childs K.L."/>
            <person name="Yandell M."/>
            <person name="Gundlach H."/>
            <person name="Mayer K.F."/>
            <person name="Schwartz D.C."/>
            <person name="Town C.D."/>
        </authorList>
    </citation>
    <scope>GENOME REANNOTATION</scope>
    <source>
        <strain evidence="2 3">cv. Jemalong A17</strain>
    </source>
</reference>
<organism evidence="1 3">
    <name type="scientific">Medicago truncatula</name>
    <name type="common">Barrel medic</name>
    <name type="synonym">Medicago tribuloides</name>
    <dbReference type="NCBI Taxonomy" id="3880"/>
    <lineage>
        <taxon>Eukaryota</taxon>
        <taxon>Viridiplantae</taxon>
        <taxon>Streptophyta</taxon>
        <taxon>Embryophyta</taxon>
        <taxon>Tracheophyta</taxon>
        <taxon>Spermatophyta</taxon>
        <taxon>Magnoliopsida</taxon>
        <taxon>eudicotyledons</taxon>
        <taxon>Gunneridae</taxon>
        <taxon>Pentapetalae</taxon>
        <taxon>rosids</taxon>
        <taxon>fabids</taxon>
        <taxon>Fabales</taxon>
        <taxon>Fabaceae</taxon>
        <taxon>Papilionoideae</taxon>
        <taxon>50 kb inversion clade</taxon>
        <taxon>NPAAA clade</taxon>
        <taxon>Hologalegina</taxon>
        <taxon>IRL clade</taxon>
        <taxon>Trifolieae</taxon>
        <taxon>Medicago</taxon>
    </lineage>
</organism>
<sequence length="52" mass="6004">MALTEQPISQNLEILHLLTLTPPKVSKNFTFIDTDSSLAFSYFTTQRPTWFL</sequence>
<dbReference type="PaxDb" id="3880-AES67483"/>
<accession>G7IRR7</accession>
<dbReference type="Proteomes" id="UP000002051">
    <property type="component" value="Chromosome 2"/>
</dbReference>